<reference evidence="5" key="1">
    <citation type="journal article" date="2023" name="Insect Mol. Biol.">
        <title>Genome sequencing provides insights into the evolution of gene families encoding plant cell wall-degrading enzymes in longhorned beetles.</title>
        <authorList>
            <person name="Shin N.R."/>
            <person name="Okamura Y."/>
            <person name="Kirsch R."/>
            <person name="Pauchet Y."/>
        </authorList>
    </citation>
    <scope>NUCLEOTIDE SEQUENCE</scope>
    <source>
        <strain evidence="5">RBIC_L_NR</strain>
    </source>
</reference>
<protein>
    <recommendedName>
        <fullName evidence="4">HTH psq-type domain-containing protein</fullName>
    </recommendedName>
</protein>
<evidence type="ECO:0000313" key="5">
    <source>
        <dbReference type="EMBL" id="KAJ8964810.1"/>
    </source>
</evidence>
<evidence type="ECO:0000313" key="6">
    <source>
        <dbReference type="Proteomes" id="UP001162156"/>
    </source>
</evidence>
<dbReference type="PANTHER" id="PTHR19303">
    <property type="entry name" value="TRANSPOSON"/>
    <property type="match status" value="1"/>
</dbReference>
<evidence type="ECO:0000256" key="3">
    <source>
        <dbReference type="SAM" id="MobiDB-lite"/>
    </source>
</evidence>
<comment type="subcellular location">
    <subcellularLocation>
        <location evidence="1 2">Nucleus</location>
    </subcellularLocation>
</comment>
<dbReference type="AlphaFoldDB" id="A0AAV8ZLS4"/>
<feature type="DNA-binding region" description="H-T-H motif" evidence="2">
    <location>
        <begin position="209"/>
        <end position="229"/>
    </location>
</feature>
<feature type="domain" description="HTH psq-type" evidence="4">
    <location>
        <begin position="181"/>
        <end position="233"/>
    </location>
</feature>
<dbReference type="Gene3D" id="1.10.10.60">
    <property type="entry name" value="Homeodomain-like"/>
    <property type="match status" value="1"/>
</dbReference>
<gene>
    <name evidence="5" type="ORF">NQ314_004617</name>
</gene>
<dbReference type="InterPro" id="IPR007889">
    <property type="entry name" value="HTH_Psq"/>
</dbReference>
<keyword evidence="2" id="KW-0539">Nucleus</keyword>
<dbReference type="PANTHER" id="PTHR19303:SF74">
    <property type="entry name" value="POGO TRANSPOSABLE ELEMENT WITH KRAB DOMAIN"/>
    <property type="match status" value="1"/>
</dbReference>
<evidence type="ECO:0000256" key="2">
    <source>
        <dbReference type="PROSITE-ProRule" id="PRU00320"/>
    </source>
</evidence>
<dbReference type="SUPFAM" id="SSF46689">
    <property type="entry name" value="Homeodomain-like"/>
    <property type="match status" value="1"/>
</dbReference>
<evidence type="ECO:0000256" key="1">
    <source>
        <dbReference type="ARBA" id="ARBA00004123"/>
    </source>
</evidence>
<dbReference type="InterPro" id="IPR050863">
    <property type="entry name" value="CenT-Element_Derived"/>
</dbReference>
<dbReference type="Proteomes" id="UP001162156">
    <property type="component" value="Unassembled WGS sequence"/>
</dbReference>
<dbReference type="Pfam" id="PF05225">
    <property type="entry name" value="HTH_psq"/>
    <property type="match status" value="1"/>
</dbReference>
<dbReference type="EMBL" id="JANEYF010001313">
    <property type="protein sequence ID" value="KAJ8964810.1"/>
    <property type="molecule type" value="Genomic_DNA"/>
</dbReference>
<keyword evidence="2" id="KW-0238">DNA-binding</keyword>
<keyword evidence="6" id="KW-1185">Reference proteome</keyword>
<comment type="caution">
    <text evidence="5">The sequence shown here is derived from an EMBL/GenBank/DDBJ whole genome shotgun (WGS) entry which is preliminary data.</text>
</comment>
<dbReference type="GO" id="GO:0005634">
    <property type="term" value="C:nucleus"/>
    <property type="evidence" value="ECO:0007669"/>
    <property type="project" value="UniProtKB-SubCell"/>
</dbReference>
<dbReference type="PROSITE" id="PS50960">
    <property type="entry name" value="HTH_PSQ"/>
    <property type="match status" value="1"/>
</dbReference>
<dbReference type="Gene3D" id="3.30.420.10">
    <property type="entry name" value="Ribonuclease H-like superfamily/Ribonuclease H"/>
    <property type="match status" value="1"/>
</dbReference>
<feature type="compositionally biased region" description="Low complexity" evidence="3">
    <location>
        <begin position="1"/>
        <end position="22"/>
    </location>
</feature>
<dbReference type="Pfam" id="PF03184">
    <property type="entry name" value="DDE_1"/>
    <property type="match status" value="1"/>
</dbReference>
<feature type="region of interest" description="Disordered" evidence="3">
    <location>
        <begin position="47"/>
        <end position="71"/>
    </location>
</feature>
<dbReference type="InterPro" id="IPR036397">
    <property type="entry name" value="RNaseH_sf"/>
</dbReference>
<dbReference type="GO" id="GO:0003677">
    <property type="term" value="F:DNA binding"/>
    <property type="evidence" value="ECO:0007669"/>
    <property type="project" value="UniProtKB-UniRule"/>
</dbReference>
<name>A0AAV8ZLS4_9CUCU</name>
<organism evidence="5 6">
    <name type="scientific">Rhamnusium bicolor</name>
    <dbReference type="NCBI Taxonomy" id="1586634"/>
    <lineage>
        <taxon>Eukaryota</taxon>
        <taxon>Metazoa</taxon>
        <taxon>Ecdysozoa</taxon>
        <taxon>Arthropoda</taxon>
        <taxon>Hexapoda</taxon>
        <taxon>Insecta</taxon>
        <taxon>Pterygota</taxon>
        <taxon>Neoptera</taxon>
        <taxon>Endopterygota</taxon>
        <taxon>Coleoptera</taxon>
        <taxon>Polyphaga</taxon>
        <taxon>Cucujiformia</taxon>
        <taxon>Chrysomeloidea</taxon>
        <taxon>Cerambycidae</taxon>
        <taxon>Lepturinae</taxon>
        <taxon>Rhagiini</taxon>
        <taxon>Rhamnusium</taxon>
    </lineage>
</organism>
<sequence>METSDLPTTEESTTTPEPEISPKGQSLKWKIIINKHKKRLVVTPQMRTPKDKVRSKWSRGHTSASSLDKNLETVPKREQNVVFGRLTNSSLNIDVVSSPKLKNFVEKEYRFKNFREKWPVFQKIPLPYQHLSEEMKLKMLSSHREGEKPLKITFYASTTKHLYLQKMGKTSNVEKKKKTCKGNKHPIHQYSEEALRDALLQIRNNNFSVRKASRIYGVPKTTIHDRLSGRIAEKPSKMGPSPVLSTAEENALVEWCINLAKYGFPCAEDIWNDPTRILNGDETSFTLCPKTRKVVAPRGYKNIYQVVKGKDKEALKVLIVISVNGAVAHPCVVFPYVRPPKDVRESMDSSWCLGLSETGWMRSEVFYKYVANSLNPWLEANAIKKPIIFFIDGHKSHLTMSLSEFCSKNGIILYALPPNATHIIQPSVFKPLKSQWQATVRQWQMCEENTNQILTKAKFCPLLKKMLEKENLSQTIKNGFHKYGLFPFNPSAVDYTKCVQNVLEKLEETNVTLNIISDPNRPSIDNYKTTEQTIMYIQDNLITRGINVNIIYEELSESKRSLGNSGQENNIPVSIPDSAIDNLPPVSLLSDGQLYDINEAGYLMPPAIQESIPSSQTNVVLQETENVFKPNNKSEDDLPEAASSINENVFNANTESKGDLPEAASSSNENVFMAKTASKDDLPEAASSRKIQISTNPEKQEKVKPHQKMPSAISSEMWRQLEQEKEDAKQKKIEAVRQRKEQAQKWKKARQLEMQRKR</sequence>
<accession>A0AAV8ZLS4</accession>
<dbReference type="InterPro" id="IPR009057">
    <property type="entry name" value="Homeodomain-like_sf"/>
</dbReference>
<proteinExistence type="predicted"/>
<feature type="region of interest" description="Disordered" evidence="3">
    <location>
        <begin position="678"/>
        <end position="758"/>
    </location>
</feature>
<evidence type="ECO:0000259" key="4">
    <source>
        <dbReference type="PROSITE" id="PS50960"/>
    </source>
</evidence>
<dbReference type="InterPro" id="IPR004875">
    <property type="entry name" value="DDE_SF_endonuclease_dom"/>
</dbReference>
<feature type="compositionally biased region" description="Basic and acidic residues" evidence="3">
    <location>
        <begin position="719"/>
        <end position="758"/>
    </location>
</feature>
<feature type="region of interest" description="Disordered" evidence="3">
    <location>
        <begin position="1"/>
        <end position="24"/>
    </location>
</feature>